<name>A0A939QQM9_9MICO</name>
<reference evidence="1" key="1">
    <citation type="submission" date="2021-03" db="EMBL/GenBank/DDBJ databases">
        <title>Microbacterium sp. nov., a novel actinobacterium isolated from cow dung.</title>
        <authorList>
            <person name="Zhang L."/>
        </authorList>
    </citation>
    <scope>NUCLEOTIDE SEQUENCE</scope>
    <source>
        <strain evidence="1">NEAU-LLB</strain>
    </source>
</reference>
<dbReference type="SUPFAM" id="SSF47413">
    <property type="entry name" value="lambda repressor-like DNA-binding domains"/>
    <property type="match status" value="1"/>
</dbReference>
<evidence type="ECO:0000313" key="2">
    <source>
        <dbReference type="Proteomes" id="UP000680132"/>
    </source>
</evidence>
<evidence type="ECO:0000313" key="1">
    <source>
        <dbReference type="EMBL" id="MBO3663696.1"/>
    </source>
</evidence>
<dbReference type="RefSeq" id="WP_208503042.1">
    <property type="nucleotide sequence ID" value="NZ_JAGFOA010000003.1"/>
</dbReference>
<dbReference type="Gene3D" id="1.10.260.40">
    <property type="entry name" value="lambda repressor-like DNA-binding domains"/>
    <property type="match status" value="1"/>
</dbReference>
<accession>A0A939QQM9</accession>
<organism evidence="1 2">
    <name type="scientific">Microbacterium stercoris</name>
    <dbReference type="NCBI Taxonomy" id="2820289"/>
    <lineage>
        <taxon>Bacteria</taxon>
        <taxon>Bacillati</taxon>
        <taxon>Actinomycetota</taxon>
        <taxon>Actinomycetes</taxon>
        <taxon>Micrococcales</taxon>
        <taxon>Microbacteriaceae</taxon>
        <taxon>Microbacterium</taxon>
    </lineage>
</organism>
<protein>
    <submittedName>
        <fullName evidence="1">Uncharacterized protein</fullName>
    </submittedName>
</protein>
<dbReference type="EMBL" id="JAGFOA010000003">
    <property type="protein sequence ID" value="MBO3663696.1"/>
    <property type="molecule type" value="Genomic_DNA"/>
</dbReference>
<sequence>MTKQTPADEVTAIVAADLRAELARQRRTAADLAHALDVTPHTVGRRLNGDVPFSMYELVLATRWLGIDLTDLVSRATQRAAA</sequence>
<dbReference type="InterPro" id="IPR010982">
    <property type="entry name" value="Lambda_DNA-bd_dom_sf"/>
</dbReference>
<keyword evidence="2" id="KW-1185">Reference proteome</keyword>
<proteinExistence type="predicted"/>
<dbReference type="AlphaFoldDB" id="A0A939QQM9"/>
<dbReference type="GO" id="GO:0003677">
    <property type="term" value="F:DNA binding"/>
    <property type="evidence" value="ECO:0007669"/>
    <property type="project" value="InterPro"/>
</dbReference>
<gene>
    <name evidence="1" type="ORF">J5V96_09230</name>
</gene>
<dbReference type="Proteomes" id="UP000680132">
    <property type="component" value="Unassembled WGS sequence"/>
</dbReference>
<comment type="caution">
    <text evidence="1">The sequence shown here is derived from an EMBL/GenBank/DDBJ whole genome shotgun (WGS) entry which is preliminary data.</text>
</comment>